<protein>
    <submittedName>
        <fullName evidence="2">Uncharacterized protein</fullName>
    </submittedName>
</protein>
<dbReference type="EMBL" id="PYDT01000001">
    <property type="protein sequence ID" value="THU72495.1"/>
    <property type="molecule type" value="Genomic_DNA"/>
</dbReference>
<dbReference type="AlphaFoldDB" id="A0A4V4H9Q4"/>
<sequence length="121" mass="13196">MSSSSFPSSSSSFSGRSIPKVHESTSRSPRIEVPPEDMKATATLKIMRLHAPSLGQHPYDPFPDGFRLTTDALEVGLQFPLHLVIEECLYSLPRRVPGGGNRADPNALLVLLSPMKGARRV</sequence>
<gene>
    <name evidence="2" type="ORF">C4D60_Mb04t12740</name>
</gene>
<evidence type="ECO:0000313" key="2">
    <source>
        <dbReference type="EMBL" id="THU72495.1"/>
    </source>
</evidence>
<reference evidence="2 3" key="1">
    <citation type="journal article" date="2019" name="Nat. Plants">
        <title>Genome sequencing of Musa balbisiana reveals subgenome evolution and function divergence in polyploid bananas.</title>
        <authorList>
            <person name="Yao X."/>
        </authorList>
    </citation>
    <scope>NUCLEOTIDE SEQUENCE [LARGE SCALE GENOMIC DNA]</scope>
    <source>
        <strain evidence="3">cv. DH-PKW</strain>
        <tissue evidence="2">Leaves</tissue>
    </source>
</reference>
<keyword evidence="3" id="KW-1185">Reference proteome</keyword>
<feature type="region of interest" description="Disordered" evidence="1">
    <location>
        <begin position="1"/>
        <end position="37"/>
    </location>
</feature>
<comment type="caution">
    <text evidence="2">The sequence shown here is derived from an EMBL/GenBank/DDBJ whole genome shotgun (WGS) entry which is preliminary data.</text>
</comment>
<name>A0A4V4H9Q4_MUSBA</name>
<proteinExistence type="predicted"/>
<accession>A0A4V4H9Q4</accession>
<feature type="compositionally biased region" description="Low complexity" evidence="1">
    <location>
        <begin position="1"/>
        <end position="14"/>
    </location>
</feature>
<organism evidence="2 3">
    <name type="scientific">Musa balbisiana</name>
    <name type="common">Banana</name>
    <dbReference type="NCBI Taxonomy" id="52838"/>
    <lineage>
        <taxon>Eukaryota</taxon>
        <taxon>Viridiplantae</taxon>
        <taxon>Streptophyta</taxon>
        <taxon>Embryophyta</taxon>
        <taxon>Tracheophyta</taxon>
        <taxon>Spermatophyta</taxon>
        <taxon>Magnoliopsida</taxon>
        <taxon>Liliopsida</taxon>
        <taxon>Zingiberales</taxon>
        <taxon>Musaceae</taxon>
        <taxon>Musa</taxon>
    </lineage>
</organism>
<evidence type="ECO:0000256" key="1">
    <source>
        <dbReference type="SAM" id="MobiDB-lite"/>
    </source>
</evidence>
<evidence type="ECO:0000313" key="3">
    <source>
        <dbReference type="Proteomes" id="UP000317650"/>
    </source>
</evidence>
<dbReference type="Proteomes" id="UP000317650">
    <property type="component" value="Chromosome 4"/>
</dbReference>